<keyword evidence="12" id="KW-0238">DNA-binding</keyword>
<keyword evidence="11" id="KW-0190">Covalent protein-DNA linkage</keyword>
<dbReference type="GO" id="GO:0003724">
    <property type="term" value="F:RNA helicase activity"/>
    <property type="evidence" value="ECO:0007669"/>
    <property type="project" value="InterPro"/>
</dbReference>
<evidence type="ECO:0000256" key="10">
    <source>
        <dbReference type="ARBA" id="ARBA00022801"/>
    </source>
</evidence>
<dbReference type="AlphaFoldDB" id="A0A5Q2F2H2"/>
<evidence type="ECO:0000256" key="11">
    <source>
        <dbReference type="ARBA" id="ARBA00023124"/>
    </source>
</evidence>
<keyword evidence="4" id="KW-0548">Nucleotidyltransferase</keyword>
<sequence>MPAKVDNKDRHRNFMWTLNNYTDEEVTQIKSLSPSVTYNVFGYEVGKENNTPHLQGATIFKTVKTWKQAKDMLPVRCAELQQIIYLQEALDYCVKDGNIYETGVKPITQEAKGKKEIDRHRHINKLAKENSLEELEKLYPDVWRRDYTKLKTIAKDHMVTPASIPVLNNEWIYGPTGTGKSRSVLDRYPNAYLKAADTKWWDGYQGQDVVFIDDFDKYHVAQGYHIKIWADHKPFLAETKGGAMVIRPKQIIITSNYSISEIWEDLTTSEPLHRRFTVTHLVTPLYNVPHCTVDAMEDEEMLAPLFRQSCRPSVVAANMFSPAQEYISSKEKTKRKTDSLFKLYKEKHSPKMFDMTL</sequence>
<evidence type="ECO:0000256" key="13">
    <source>
        <dbReference type="ARBA" id="ARBA00023268"/>
    </source>
</evidence>
<keyword evidence="13" id="KW-0511">Multifunctional enzyme</keyword>
<keyword evidence="10" id="KW-0378">Hydrolase</keyword>
<reference evidence="17" key="1">
    <citation type="journal article" date="2019" name="Viruses">
        <title>Single-stranded DNA viruses in Antarctic cryoconite holes.</title>
        <authorList>
            <person name="Sommers P."/>
            <person name="Fontenele R.S."/>
            <person name="Kringen T."/>
            <person name="Kaberger S."/>
            <person name="Porazinska D.L."/>
            <person name="Darcy J.L."/>
            <person name="Schmidt S.K."/>
            <person name="Varsani A."/>
        </authorList>
    </citation>
    <scope>NUCLEOTIDE SEQUENCE</scope>
    <source>
        <strain evidence="17">COCH21_V_149</strain>
    </source>
</reference>
<evidence type="ECO:0000256" key="8">
    <source>
        <dbReference type="ARBA" id="ARBA00022741"/>
    </source>
</evidence>
<evidence type="ECO:0000259" key="16">
    <source>
        <dbReference type="PROSITE" id="PS52020"/>
    </source>
</evidence>
<accession>A0A5Q2F2H2</accession>
<dbReference type="Gene3D" id="3.40.1310.20">
    <property type="match status" value="1"/>
</dbReference>
<evidence type="ECO:0000256" key="12">
    <source>
        <dbReference type="ARBA" id="ARBA00023125"/>
    </source>
</evidence>
<keyword evidence="7" id="KW-0479">Metal-binding</keyword>
<keyword evidence="5" id="KW-0235">DNA replication</keyword>
<dbReference type="SUPFAM" id="SSF52540">
    <property type="entry name" value="P-loop containing nucleoside triphosphate hydrolases"/>
    <property type="match status" value="1"/>
</dbReference>
<dbReference type="GO" id="GO:0003723">
    <property type="term" value="F:RNA binding"/>
    <property type="evidence" value="ECO:0007669"/>
    <property type="project" value="InterPro"/>
</dbReference>
<evidence type="ECO:0000256" key="2">
    <source>
        <dbReference type="ARBA" id="ARBA00008545"/>
    </source>
</evidence>
<dbReference type="GO" id="GO:0006260">
    <property type="term" value="P:DNA replication"/>
    <property type="evidence" value="ECO:0007669"/>
    <property type="project" value="UniProtKB-KW"/>
</dbReference>
<comment type="cofactor">
    <cofactor evidence="1">
        <name>Mn(2+)</name>
        <dbReference type="ChEBI" id="CHEBI:29035"/>
    </cofactor>
</comment>
<evidence type="ECO:0000256" key="4">
    <source>
        <dbReference type="ARBA" id="ARBA00022695"/>
    </source>
</evidence>
<dbReference type="GO" id="GO:0016787">
    <property type="term" value="F:hydrolase activity"/>
    <property type="evidence" value="ECO:0007669"/>
    <property type="project" value="UniProtKB-KW"/>
</dbReference>
<dbReference type="InterPro" id="IPR027417">
    <property type="entry name" value="P-loop_NTPase"/>
</dbReference>
<evidence type="ECO:0000256" key="9">
    <source>
        <dbReference type="ARBA" id="ARBA00022759"/>
    </source>
</evidence>
<dbReference type="PROSITE" id="PS52020">
    <property type="entry name" value="CRESS_DNA_REP"/>
    <property type="match status" value="1"/>
</dbReference>
<name>A0A5Q2F2H2_9ZZZZ</name>
<feature type="domain" description="CRESS-DNA virus Rep endonuclease" evidence="16">
    <location>
        <begin position="8"/>
        <end position="105"/>
    </location>
</feature>
<comment type="similarity">
    <text evidence="2">Belongs to the nanoviruses/circoviruses replication-associated protein family.</text>
</comment>
<evidence type="ECO:0000256" key="15">
    <source>
        <dbReference type="ARBA" id="ARBA00032243"/>
    </source>
</evidence>
<keyword evidence="9" id="KW-0255">Endonuclease</keyword>
<keyword evidence="6" id="KW-0540">Nuclease</keyword>
<proteinExistence type="inferred from homology"/>
<dbReference type="Pfam" id="PF02407">
    <property type="entry name" value="Viral_Rep"/>
    <property type="match status" value="1"/>
</dbReference>
<dbReference type="GO" id="GO:0000166">
    <property type="term" value="F:nucleotide binding"/>
    <property type="evidence" value="ECO:0007669"/>
    <property type="project" value="UniProtKB-KW"/>
</dbReference>
<dbReference type="InterPro" id="IPR000605">
    <property type="entry name" value="Helicase_SF3_ssDNA/RNA_vir"/>
</dbReference>
<protein>
    <recommendedName>
        <fullName evidence="14">ATP-dependent helicase Rep</fullName>
    </recommendedName>
    <alternativeName>
        <fullName evidence="15">RepP</fullName>
    </alternativeName>
</protein>
<keyword evidence="3" id="KW-0808">Transferase</keyword>
<evidence type="ECO:0000313" key="17">
    <source>
        <dbReference type="EMBL" id="QGF19388.1"/>
    </source>
</evidence>
<evidence type="ECO:0000256" key="5">
    <source>
        <dbReference type="ARBA" id="ARBA00022705"/>
    </source>
</evidence>
<evidence type="ECO:0000256" key="3">
    <source>
        <dbReference type="ARBA" id="ARBA00022679"/>
    </source>
</evidence>
<evidence type="ECO:0000256" key="1">
    <source>
        <dbReference type="ARBA" id="ARBA00001936"/>
    </source>
</evidence>
<dbReference type="Gene3D" id="3.40.50.300">
    <property type="entry name" value="P-loop containing nucleotide triphosphate hydrolases"/>
    <property type="match status" value="1"/>
</dbReference>
<evidence type="ECO:0000256" key="7">
    <source>
        <dbReference type="ARBA" id="ARBA00022723"/>
    </source>
</evidence>
<evidence type="ECO:0000256" key="6">
    <source>
        <dbReference type="ARBA" id="ARBA00022722"/>
    </source>
</evidence>
<dbReference type="InterPro" id="IPR049912">
    <property type="entry name" value="CRESS_DNA_REP"/>
</dbReference>
<dbReference type="EMBL" id="MN328288">
    <property type="protein sequence ID" value="QGF19388.1"/>
    <property type="molecule type" value="Genomic_DNA"/>
</dbReference>
<dbReference type="GO" id="GO:0003677">
    <property type="term" value="F:DNA binding"/>
    <property type="evidence" value="ECO:0007669"/>
    <property type="project" value="UniProtKB-KW"/>
</dbReference>
<dbReference type="GO" id="GO:0046872">
    <property type="term" value="F:metal ion binding"/>
    <property type="evidence" value="ECO:0007669"/>
    <property type="project" value="UniProtKB-KW"/>
</dbReference>
<dbReference type="GO" id="GO:0016779">
    <property type="term" value="F:nucleotidyltransferase activity"/>
    <property type="evidence" value="ECO:0007669"/>
    <property type="project" value="UniProtKB-KW"/>
</dbReference>
<keyword evidence="8" id="KW-0547">Nucleotide-binding</keyword>
<evidence type="ECO:0000256" key="14">
    <source>
        <dbReference type="ARBA" id="ARBA00030754"/>
    </source>
</evidence>
<dbReference type="Pfam" id="PF00910">
    <property type="entry name" value="RNA_helicase"/>
    <property type="match status" value="1"/>
</dbReference>
<organism evidence="17">
    <name type="scientific">Antarctic circular DNA molecule</name>
    <dbReference type="NCBI Taxonomy" id="2664238"/>
    <lineage>
        <taxon>unclassified sequences</taxon>
    </lineage>
</organism>
<dbReference type="GO" id="GO:0004519">
    <property type="term" value="F:endonuclease activity"/>
    <property type="evidence" value="ECO:0007669"/>
    <property type="project" value="UniProtKB-KW"/>
</dbReference>
<gene>
    <name evidence="17" type="primary">rep</name>
</gene>